<feature type="binding site" evidence="7 8">
    <location>
        <position position="26"/>
    </location>
    <ligand>
        <name>S-adenosyl-L-methionine</name>
        <dbReference type="ChEBI" id="CHEBI:59789"/>
    </ligand>
</feature>
<dbReference type="SUPFAM" id="SSF53335">
    <property type="entry name" value="S-adenosyl-L-methionine-dependent methyltransferases"/>
    <property type="match status" value="1"/>
</dbReference>
<evidence type="ECO:0000313" key="10">
    <source>
        <dbReference type="EMBL" id="OGK01161.1"/>
    </source>
</evidence>
<comment type="function">
    <text evidence="7">Specifically dimethylates two adjacent adenosines (A1518 and A1519) in the loop of a conserved hairpin near the 3'-end of 16S rRNA in the 30S particle. May play a critical role in biogenesis of 30S subunits.</text>
</comment>
<dbReference type="InterPro" id="IPR023165">
    <property type="entry name" value="rRNA_Ade_diMease-like_C"/>
</dbReference>
<dbReference type="InterPro" id="IPR029063">
    <property type="entry name" value="SAM-dependent_MTases_sf"/>
</dbReference>
<feature type="binding site" evidence="7 8">
    <location>
        <position position="28"/>
    </location>
    <ligand>
        <name>S-adenosyl-L-methionine</name>
        <dbReference type="ChEBI" id="CHEBI:59789"/>
    </ligand>
</feature>
<keyword evidence="4 7" id="KW-0808">Transferase</keyword>
<dbReference type="EMBL" id="MFYX01000131">
    <property type="protein sequence ID" value="OGK01161.1"/>
    <property type="molecule type" value="Genomic_DNA"/>
</dbReference>
<dbReference type="InterPro" id="IPR020596">
    <property type="entry name" value="rRNA_Ade_Mease_Trfase_CS"/>
</dbReference>
<reference evidence="10 11" key="1">
    <citation type="journal article" date="2016" name="Nat. Commun.">
        <title>Thousands of microbial genomes shed light on interconnected biogeochemical processes in an aquifer system.</title>
        <authorList>
            <person name="Anantharaman K."/>
            <person name="Brown C.T."/>
            <person name="Hug L.A."/>
            <person name="Sharon I."/>
            <person name="Castelle C.J."/>
            <person name="Probst A.J."/>
            <person name="Thomas B.C."/>
            <person name="Singh A."/>
            <person name="Wilkins M.J."/>
            <person name="Karaoz U."/>
            <person name="Brodie E.L."/>
            <person name="Williams K.H."/>
            <person name="Hubbard S.S."/>
            <person name="Banfield J.F."/>
        </authorList>
    </citation>
    <scope>NUCLEOTIDE SEQUENCE [LARGE SCALE GENOMIC DNA]</scope>
</reference>
<protein>
    <recommendedName>
        <fullName evidence="7">Ribosomal RNA small subunit methyltransferase A</fullName>
        <ecNumber evidence="7">2.1.1.182</ecNumber>
    </recommendedName>
    <alternativeName>
        <fullName evidence="7">16S rRNA (adenine(1518)-N(6)/adenine(1519)-N(6))-dimethyltransferase</fullName>
    </alternativeName>
    <alternativeName>
        <fullName evidence="7">16S rRNA dimethyladenosine transferase</fullName>
    </alternativeName>
    <alternativeName>
        <fullName evidence="7">16S rRNA dimethylase</fullName>
    </alternativeName>
    <alternativeName>
        <fullName evidence="7">S-adenosylmethionine-6-N', N'-adenosyl(rRNA) dimethyltransferase</fullName>
    </alternativeName>
</protein>
<dbReference type="Gene3D" id="1.10.8.100">
    <property type="entry name" value="Ribosomal RNA adenine dimethylase-like, domain 2"/>
    <property type="match status" value="1"/>
</dbReference>
<dbReference type="PANTHER" id="PTHR11727:SF7">
    <property type="entry name" value="DIMETHYLADENOSINE TRANSFERASE-RELATED"/>
    <property type="match status" value="1"/>
</dbReference>
<dbReference type="Proteomes" id="UP000179243">
    <property type="component" value="Unassembled WGS sequence"/>
</dbReference>
<comment type="catalytic activity">
    <reaction evidence="7">
        <text>adenosine(1518)/adenosine(1519) in 16S rRNA + 4 S-adenosyl-L-methionine = N(6)-dimethyladenosine(1518)/N(6)-dimethyladenosine(1519) in 16S rRNA + 4 S-adenosyl-L-homocysteine + 4 H(+)</text>
        <dbReference type="Rhea" id="RHEA:19609"/>
        <dbReference type="Rhea" id="RHEA-COMP:10232"/>
        <dbReference type="Rhea" id="RHEA-COMP:10233"/>
        <dbReference type="ChEBI" id="CHEBI:15378"/>
        <dbReference type="ChEBI" id="CHEBI:57856"/>
        <dbReference type="ChEBI" id="CHEBI:59789"/>
        <dbReference type="ChEBI" id="CHEBI:74411"/>
        <dbReference type="ChEBI" id="CHEBI:74493"/>
        <dbReference type="EC" id="2.1.1.182"/>
    </reaction>
</comment>
<keyword evidence="6 7" id="KW-0694">RNA-binding</keyword>
<dbReference type="GO" id="GO:0005829">
    <property type="term" value="C:cytosol"/>
    <property type="evidence" value="ECO:0007669"/>
    <property type="project" value="TreeGrafter"/>
</dbReference>
<comment type="similarity">
    <text evidence="7">Belongs to the class I-like SAM-binding methyltransferase superfamily. rRNA adenine N(6)-methyltransferase family. RsmA subfamily.</text>
</comment>
<evidence type="ECO:0000256" key="6">
    <source>
        <dbReference type="ARBA" id="ARBA00022884"/>
    </source>
</evidence>
<keyword evidence="1 7" id="KW-0963">Cytoplasm</keyword>
<dbReference type="HAMAP" id="MF_00607">
    <property type="entry name" value="16SrRNA_methyltr_A"/>
    <property type="match status" value="1"/>
</dbReference>
<dbReference type="Pfam" id="PF00398">
    <property type="entry name" value="RrnaAD"/>
    <property type="match status" value="1"/>
</dbReference>
<dbReference type="SMART" id="SM00650">
    <property type="entry name" value="rADc"/>
    <property type="match status" value="1"/>
</dbReference>
<feature type="binding site" evidence="7 8">
    <location>
        <position position="74"/>
    </location>
    <ligand>
        <name>S-adenosyl-L-methionine</name>
        <dbReference type="ChEBI" id="CHEBI:59789"/>
    </ligand>
</feature>
<dbReference type="Gene3D" id="3.40.50.150">
    <property type="entry name" value="Vaccinia Virus protein VP39"/>
    <property type="match status" value="1"/>
</dbReference>
<comment type="caution">
    <text evidence="10">The sequence shown here is derived from an EMBL/GenBank/DDBJ whole genome shotgun (WGS) entry which is preliminary data.</text>
</comment>
<evidence type="ECO:0000313" key="11">
    <source>
        <dbReference type="Proteomes" id="UP000179243"/>
    </source>
</evidence>
<evidence type="ECO:0000256" key="1">
    <source>
        <dbReference type="ARBA" id="ARBA00022490"/>
    </source>
</evidence>
<evidence type="ECO:0000256" key="2">
    <source>
        <dbReference type="ARBA" id="ARBA00022552"/>
    </source>
</evidence>
<evidence type="ECO:0000256" key="3">
    <source>
        <dbReference type="ARBA" id="ARBA00022603"/>
    </source>
</evidence>
<dbReference type="PROSITE" id="PS51689">
    <property type="entry name" value="SAM_RNA_A_N6_MT"/>
    <property type="match status" value="1"/>
</dbReference>
<name>A0A1F7F3E4_UNCRA</name>
<dbReference type="InterPro" id="IPR001737">
    <property type="entry name" value="KsgA/Erm"/>
</dbReference>
<evidence type="ECO:0000256" key="4">
    <source>
        <dbReference type="ARBA" id="ARBA00022679"/>
    </source>
</evidence>
<dbReference type="GO" id="GO:0003723">
    <property type="term" value="F:RNA binding"/>
    <property type="evidence" value="ECO:0007669"/>
    <property type="project" value="UniProtKB-UniRule"/>
</dbReference>
<feature type="binding site" evidence="7 8">
    <location>
        <position position="53"/>
    </location>
    <ligand>
        <name>S-adenosyl-L-methionine</name>
        <dbReference type="ChEBI" id="CHEBI:59789"/>
    </ligand>
</feature>
<dbReference type="EC" id="2.1.1.182" evidence="7"/>
<gene>
    <name evidence="7" type="primary">rsmA</name>
    <name evidence="7" type="synonym">ksgA</name>
    <name evidence="10" type="ORF">A2519_01410</name>
</gene>
<dbReference type="NCBIfam" id="TIGR00755">
    <property type="entry name" value="ksgA"/>
    <property type="match status" value="1"/>
</dbReference>
<comment type="subcellular location">
    <subcellularLocation>
        <location evidence="7">Cytoplasm</location>
    </subcellularLocation>
</comment>
<organism evidence="10 11">
    <name type="scientific">Candidatus Raymondbacteria bacterium RIFOXYD12_FULL_49_13</name>
    <dbReference type="NCBI Taxonomy" id="1817890"/>
    <lineage>
        <taxon>Bacteria</taxon>
        <taxon>Raymondiibacteriota</taxon>
    </lineage>
</organism>
<feature type="domain" description="Ribosomal RNA adenine methylase transferase N-terminal" evidence="9">
    <location>
        <begin position="33"/>
        <end position="205"/>
    </location>
</feature>
<dbReference type="InterPro" id="IPR020598">
    <property type="entry name" value="rRNA_Ade_methylase_Trfase_N"/>
</dbReference>
<dbReference type="CDD" id="cd02440">
    <property type="entry name" value="AdoMet_MTases"/>
    <property type="match status" value="1"/>
</dbReference>
<keyword evidence="2 7" id="KW-0698">rRNA processing</keyword>
<accession>A0A1F7F3E4</accession>
<keyword evidence="3 7" id="KW-0489">Methyltransferase</keyword>
<dbReference type="InterPro" id="IPR011530">
    <property type="entry name" value="rRNA_adenine_dimethylase"/>
</dbReference>
<dbReference type="PROSITE" id="PS01131">
    <property type="entry name" value="RRNA_A_DIMETH"/>
    <property type="match status" value="1"/>
</dbReference>
<evidence type="ECO:0000256" key="7">
    <source>
        <dbReference type="HAMAP-Rule" id="MF_00607"/>
    </source>
</evidence>
<feature type="binding site" evidence="7 8">
    <location>
        <position position="120"/>
    </location>
    <ligand>
        <name>S-adenosyl-L-methionine</name>
        <dbReference type="ChEBI" id="CHEBI:59789"/>
    </ligand>
</feature>
<dbReference type="AlphaFoldDB" id="A0A1F7F3E4"/>
<dbReference type="GO" id="GO:0052908">
    <property type="term" value="F:16S rRNA (adenine(1518)-N(6)/adenine(1519)-N(6))-dimethyltransferase activity"/>
    <property type="evidence" value="ECO:0007669"/>
    <property type="project" value="UniProtKB-EC"/>
</dbReference>
<feature type="binding site" evidence="7 8">
    <location>
        <position position="99"/>
    </location>
    <ligand>
        <name>S-adenosyl-L-methionine</name>
        <dbReference type="ChEBI" id="CHEBI:59789"/>
    </ligand>
</feature>
<keyword evidence="5 7" id="KW-0949">S-adenosyl-L-methionine</keyword>
<evidence type="ECO:0000256" key="8">
    <source>
        <dbReference type="PROSITE-ProRule" id="PRU01026"/>
    </source>
</evidence>
<proteinExistence type="inferred from homology"/>
<dbReference type="PANTHER" id="PTHR11727">
    <property type="entry name" value="DIMETHYLADENOSINE TRANSFERASE"/>
    <property type="match status" value="1"/>
</dbReference>
<sequence length="276" mass="31359">MLYYAGTVYFLRHEVRLRAKKHLGQNFLINPHYIEKLAASIHVAPGVPILEIGPGKGAITSLLAQKTDALFAVEKDHEAVAYLRQTLASHRNITLIEADVLKFDLASIAVPETLMVAVGNLPYNIASPIMLKILRNNRFFSAGYFMLQREVGDRLLARPRTKEYSFLTVAINTFARVHRLHLVPPGVFSPVPKVRSVFMHLAIRKETRLADSDIDNYFSLVTTAFSQRRKKVINTLCHRYHEDKVRQFFSEGRIHDTARAEELSVDEYLGLFKAVS</sequence>
<evidence type="ECO:0000256" key="5">
    <source>
        <dbReference type="ARBA" id="ARBA00022691"/>
    </source>
</evidence>
<evidence type="ECO:0000259" key="9">
    <source>
        <dbReference type="SMART" id="SM00650"/>
    </source>
</evidence>